<feature type="domain" description="Nucleotidyl transferase" evidence="1">
    <location>
        <begin position="5"/>
        <end position="282"/>
    </location>
</feature>
<dbReference type="EMBL" id="BMXI01000002">
    <property type="protein sequence ID" value="GHC43369.1"/>
    <property type="molecule type" value="Genomic_DNA"/>
</dbReference>
<evidence type="ECO:0000313" key="4">
    <source>
        <dbReference type="Proteomes" id="UP000644507"/>
    </source>
</evidence>
<organism evidence="3 4">
    <name type="scientific">Roseibacillus persicicus</name>
    <dbReference type="NCBI Taxonomy" id="454148"/>
    <lineage>
        <taxon>Bacteria</taxon>
        <taxon>Pseudomonadati</taxon>
        <taxon>Verrucomicrobiota</taxon>
        <taxon>Verrucomicrobiia</taxon>
        <taxon>Verrucomicrobiales</taxon>
        <taxon>Verrucomicrobiaceae</taxon>
        <taxon>Roseibacillus</taxon>
    </lineage>
</organism>
<dbReference type="Pfam" id="PF00483">
    <property type="entry name" value="NTP_transferase"/>
    <property type="match status" value="1"/>
</dbReference>
<dbReference type="Pfam" id="PF22640">
    <property type="entry name" value="ManC_GMP_beta-helix"/>
    <property type="match status" value="1"/>
</dbReference>
<dbReference type="SUPFAM" id="SSF53448">
    <property type="entry name" value="Nucleotide-diphospho-sugar transferases"/>
    <property type="match status" value="1"/>
</dbReference>
<dbReference type="GO" id="GO:0009298">
    <property type="term" value="P:GDP-mannose biosynthetic process"/>
    <property type="evidence" value="ECO:0007669"/>
    <property type="project" value="TreeGrafter"/>
</dbReference>
<dbReference type="SUPFAM" id="SSF159283">
    <property type="entry name" value="Guanosine diphospho-D-mannose pyrophosphorylase/mannose-6-phosphate isomerase linker domain"/>
    <property type="match status" value="1"/>
</dbReference>
<gene>
    <name evidence="3" type="primary">manC</name>
    <name evidence="3" type="ORF">GCM10007100_05620</name>
</gene>
<dbReference type="InterPro" id="IPR029044">
    <property type="entry name" value="Nucleotide-diphossugar_trans"/>
</dbReference>
<dbReference type="InterPro" id="IPR051161">
    <property type="entry name" value="Mannose-6P_isomerase_type2"/>
</dbReference>
<dbReference type="RefSeq" id="WP_189567163.1">
    <property type="nucleotide sequence ID" value="NZ_BMXI01000002.1"/>
</dbReference>
<name>A0A918TCL7_9BACT</name>
<proteinExistence type="predicted"/>
<protein>
    <submittedName>
        <fullName evidence="3">Mannose-1-phosphate guanylyltransferase</fullName>
    </submittedName>
</protein>
<sequence>MSNYALILAGGSGTRFWPLSRNSQPKQLLDLFGDGTLLEQTIARLEGLVPHENIFILTNAIQEEKTREVASMLPAENIFAEPAKRDTAPAVALGIGLIAARDPEATMMVLPADQLIQDTAAYQQVMRDAVEVAGKTDALVTVGIKPTWACPSYGYIERGGKATLTDCTVENAPYEVTCFREKPDSELAEKFLAAGNFAWNAGMFIWSVPTVLAQLEKHAPELRHFVQELCQSNDLPATVNAQFPDLTPISIDYALMENAERVLNIEATFDWDDVGSWISVAKYLKQQGNNNATNSDLALIDSENNIVFNNQKGIKVALLGVDDLIVVQTDDALLVANRHQADAIKKLSALLPDELL</sequence>
<dbReference type="Gene3D" id="3.90.550.10">
    <property type="entry name" value="Spore Coat Polysaccharide Biosynthesis Protein SpsA, Chain A"/>
    <property type="match status" value="1"/>
</dbReference>
<evidence type="ECO:0000313" key="3">
    <source>
        <dbReference type="EMBL" id="GHC43369.1"/>
    </source>
</evidence>
<dbReference type="InterPro" id="IPR005835">
    <property type="entry name" value="NTP_transferase_dom"/>
</dbReference>
<keyword evidence="4" id="KW-1185">Reference proteome</keyword>
<dbReference type="CDD" id="cd02509">
    <property type="entry name" value="GDP-M1P_Guanylyltransferase"/>
    <property type="match status" value="1"/>
</dbReference>
<reference evidence="3" key="2">
    <citation type="submission" date="2020-09" db="EMBL/GenBank/DDBJ databases">
        <authorList>
            <person name="Sun Q."/>
            <person name="Kim S."/>
        </authorList>
    </citation>
    <scope>NUCLEOTIDE SEQUENCE</scope>
    <source>
        <strain evidence="3">KCTC 12988</strain>
    </source>
</reference>
<feature type="domain" description="MannoseP isomerase/GMP-like beta-helix" evidence="2">
    <location>
        <begin position="299"/>
        <end position="347"/>
    </location>
</feature>
<dbReference type="AlphaFoldDB" id="A0A918TCL7"/>
<comment type="caution">
    <text evidence="3">The sequence shown here is derived from an EMBL/GenBank/DDBJ whole genome shotgun (WGS) entry which is preliminary data.</text>
</comment>
<dbReference type="PANTHER" id="PTHR46390:SF1">
    <property type="entry name" value="MANNOSE-1-PHOSPHATE GUANYLYLTRANSFERASE"/>
    <property type="match status" value="1"/>
</dbReference>
<dbReference type="InterPro" id="IPR049577">
    <property type="entry name" value="GMPP_N"/>
</dbReference>
<dbReference type="GO" id="GO:0004475">
    <property type="term" value="F:mannose-1-phosphate guanylyltransferase (GTP) activity"/>
    <property type="evidence" value="ECO:0007669"/>
    <property type="project" value="InterPro"/>
</dbReference>
<keyword evidence="3" id="KW-0548">Nucleotidyltransferase</keyword>
<evidence type="ECO:0000259" key="2">
    <source>
        <dbReference type="Pfam" id="PF22640"/>
    </source>
</evidence>
<dbReference type="Proteomes" id="UP000644507">
    <property type="component" value="Unassembled WGS sequence"/>
</dbReference>
<dbReference type="PANTHER" id="PTHR46390">
    <property type="entry name" value="MANNOSE-1-PHOSPHATE GUANYLYLTRANSFERASE"/>
    <property type="match status" value="1"/>
</dbReference>
<keyword evidence="3" id="KW-0808">Transferase</keyword>
<dbReference type="InterPro" id="IPR054566">
    <property type="entry name" value="ManC/GMP-like_b-helix"/>
</dbReference>
<evidence type="ECO:0000259" key="1">
    <source>
        <dbReference type="Pfam" id="PF00483"/>
    </source>
</evidence>
<reference evidence="3" key="1">
    <citation type="journal article" date="2014" name="Int. J. Syst. Evol. Microbiol.">
        <title>Complete genome sequence of Corynebacterium casei LMG S-19264T (=DSM 44701T), isolated from a smear-ripened cheese.</title>
        <authorList>
            <consortium name="US DOE Joint Genome Institute (JGI-PGF)"/>
            <person name="Walter F."/>
            <person name="Albersmeier A."/>
            <person name="Kalinowski J."/>
            <person name="Ruckert C."/>
        </authorList>
    </citation>
    <scope>NUCLEOTIDE SEQUENCE</scope>
    <source>
        <strain evidence="3">KCTC 12988</strain>
    </source>
</reference>
<accession>A0A918TCL7</accession>